<comment type="caution">
    <text evidence="1">The sequence shown here is derived from an EMBL/GenBank/DDBJ whole genome shotgun (WGS) entry which is preliminary data.</text>
</comment>
<dbReference type="AlphaFoldDB" id="A0AA40A4E6"/>
<gene>
    <name evidence="1" type="ORF">B0T26DRAFT_720316</name>
</gene>
<organism evidence="1 2">
    <name type="scientific">Lasiosphaeria miniovina</name>
    <dbReference type="NCBI Taxonomy" id="1954250"/>
    <lineage>
        <taxon>Eukaryota</taxon>
        <taxon>Fungi</taxon>
        <taxon>Dikarya</taxon>
        <taxon>Ascomycota</taxon>
        <taxon>Pezizomycotina</taxon>
        <taxon>Sordariomycetes</taxon>
        <taxon>Sordariomycetidae</taxon>
        <taxon>Sordariales</taxon>
        <taxon>Lasiosphaeriaceae</taxon>
        <taxon>Lasiosphaeria</taxon>
    </lineage>
</organism>
<reference evidence="1" key="1">
    <citation type="submission" date="2023-06" db="EMBL/GenBank/DDBJ databases">
        <title>Genome-scale phylogeny and comparative genomics of the fungal order Sordariales.</title>
        <authorList>
            <consortium name="Lawrence Berkeley National Laboratory"/>
            <person name="Hensen N."/>
            <person name="Bonometti L."/>
            <person name="Westerberg I."/>
            <person name="Brannstrom I.O."/>
            <person name="Guillou S."/>
            <person name="Cros-Aarteil S."/>
            <person name="Calhoun S."/>
            <person name="Haridas S."/>
            <person name="Kuo A."/>
            <person name="Mondo S."/>
            <person name="Pangilinan J."/>
            <person name="Riley R."/>
            <person name="LaButti K."/>
            <person name="Andreopoulos B."/>
            <person name="Lipzen A."/>
            <person name="Chen C."/>
            <person name="Yanf M."/>
            <person name="Daum C."/>
            <person name="Ng V."/>
            <person name="Clum A."/>
            <person name="Steindorff A."/>
            <person name="Ohm R."/>
            <person name="Martin F."/>
            <person name="Silar P."/>
            <person name="Natvig D."/>
            <person name="Lalanne C."/>
            <person name="Gautier V."/>
            <person name="Ament-velasquez S.L."/>
            <person name="Kruys A."/>
            <person name="Hutchinson M.I."/>
            <person name="Powell A.J."/>
            <person name="Barry K."/>
            <person name="Miller A.N."/>
            <person name="Grigoriev I.V."/>
            <person name="Debuchy R."/>
            <person name="Gladieux P."/>
            <person name="Thoren M.H."/>
            <person name="Johannesson H."/>
        </authorList>
    </citation>
    <scope>NUCLEOTIDE SEQUENCE</scope>
    <source>
        <strain evidence="1">SMH2392-1A</strain>
    </source>
</reference>
<sequence>MNELGEREGGGFCMHIHHTIGHQQFSIARKRPSTAVHNWFKVLPYIHTSIHPYIHTSIHP</sequence>
<evidence type="ECO:0000313" key="1">
    <source>
        <dbReference type="EMBL" id="KAK0709059.1"/>
    </source>
</evidence>
<dbReference type="GeneID" id="85325746"/>
<dbReference type="EMBL" id="JAUIRO010000006">
    <property type="protein sequence ID" value="KAK0709059.1"/>
    <property type="molecule type" value="Genomic_DNA"/>
</dbReference>
<evidence type="ECO:0000313" key="2">
    <source>
        <dbReference type="Proteomes" id="UP001172101"/>
    </source>
</evidence>
<name>A0AA40A4E6_9PEZI</name>
<keyword evidence="2" id="KW-1185">Reference proteome</keyword>
<dbReference type="Proteomes" id="UP001172101">
    <property type="component" value="Unassembled WGS sequence"/>
</dbReference>
<proteinExistence type="predicted"/>
<dbReference type="RefSeq" id="XP_060292363.1">
    <property type="nucleotide sequence ID" value="XM_060442476.1"/>
</dbReference>
<accession>A0AA40A4E6</accession>
<protein>
    <submittedName>
        <fullName evidence="1">Uncharacterized protein</fullName>
    </submittedName>
</protein>
<feature type="non-terminal residue" evidence="1">
    <location>
        <position position="60"/>
    </location>
</feature>